<dbReference type="InterPro" id="IPR050261">
    <property type="entry name" value="FrsA_esterase"/>
</dbReference>
<organism evidence="3 4">
    <name type="scientific">Serratia fonticola</name>
    <dbReference type="NCBI Taxonomy" id="47917"/>
    <lineage>
        <taxon>Bacteria</taxon>
        <taxon>Pseudomonadati</taxon>
        <taxon>Pseudomonadota</taxon>
        <taxon>Gammaproteobacteria</taxon>
        <taxon>Enterobacterales</taxon>
        <taxon>Yersiniaceae</taxon>
        <taxon>Serratia</taxon>
    </lineage>
</organism>
<keyword evidence="2" id="KW-1133">Transmembrane helix</keyword>
<keyword evidence="4" id="KW-1185">Reference proteome</keyword>
<keyword evidence="1 3" id="KW-0378">Hydrolase</keyword>
<evidence type="ECO:0000256" key="2">
    <source>
        <dbReference type="SAM" id="Phobius"/>
    </source>
</evidence>
<dbReference type="Proteomes" id="UP001235341">
    <property type="component" value="Chromosome"/>
</dbReference>
<dbReference type="GO" id="GO:0016787">
    <property type="term" value="F:hydrolase activity"/>
    <property type="evidence" value="ECO:0007669"/>
    <property type="project" value="UniProtKB-KW"/>
</dbReference>
<gene>
    <name evidence="3" type="ORF">RFB13_13345</name>
</gene>
<reference evidence="3 4" key="1">
    <citation type="submission" date="2023-08" db="EMBL/GenBank/DDBJ databases">
        <title>Complete Genome and Methylome dissection of Serratia fonticola NEB369.</title>
        <authorList>
            <person name="Fomenkov A."/>
            <person name="Roberts R.D."/>
        </authorList>
    </citation>
    <scope>NUCLEOTIDE SEQUENCE [LARGE SCALE GENOMIC DNA]</scope>
    <source>
        <strain evidence="3 4">NEB369</strain>
    </source>
</reference>
<evidence type="ECO:0000313" key="3">
    <source>
        <dbReference type="EMBL" id="WMT17239.1"/>
    </source>
</evidence>
<protein>
    <submittedName>
        <fullName evidence="3">Dienelactone hydrolase</fullName>
    </submittedName>
</protein>
<dbReference type="RefSeq" id="WP_309206725.1">
    <property type="nucleotide sequence ID" value="NZ_CP133586.1"/>
</dbReference>
<keyword evidence="2" id="KW-0472">Membrane</keyword>
<proteinExistence type="predicted"/>
<dbReference type="InterPro" id="IPR016986">
    <property type="entry name" value="UCP031982_abhydr"/>
</dbReference>
<dbReference type="PANTHER" id="PTHR22946:SF9">
    <property type="entry name" value="POLYKETIDE TRANSFERASE AF380"/>
    <property type="match status" value="1"/>
</dbReference>
<keyword evidence="2" id="KW-0812">Transmembrane</keyword>
<dbReference type="InterPro" id="IPR029058">
    <property type="entry name" value="AB_hydrolase_fold"/>
</dbReference>
<evidence type="ECO:0000313" key="4">
    <source>
        <dbReference type="Proteomes" id="UP001235341"/>
    </source>
</evidence>
<evidence type="ECO:0000256" key="1">
    <source>
        <dbReference type="ARBA" id="ARBA00022801"/>
    </source>
</evidence>
<sequence>MSKWICETYMVLLGYAKVPDFSDILLKFMPVILFLMLYVTGANAANINGVGIKKLEVIDPIDHHPIETVAFFPSSGLSGVTSIGPYKISASKSVPIGSDSYPLILLSHGNMGSMWGHHDLATAIAKQGYIVVSVTHPGDNFQNSSRVGATSTIYGRPLQVSAALSAALKDSVLAPHTDKDRIGFLGFSAGGTTGLILAGGKPTLTRLVEYCAKRPNDRHVCEAKGHIRLDHPELAASADPRIRSFVLLAPLSVIFTPEGLKPVKSPLLIFVGDKDEELSPDDNAIALASETGASLQVIPYAGHFTFLSPCSPDMSRTMPDLCTDRKGIDRVAIHQRIITEIATFFKKSLGAK</sequence>
<name>A0ABY9PWH1_SERFO</name>
<dbReference type="EMBL" id="CP133586">
    <property type="protein sequence ID" value="WMT17239.1"/>
    <property type="molecule type" value="Genomic_DNA"/>
</dbReference>
<accession>A0ABY9PWH1</accession>
<dbReference type="Gene3D" id="3.40.50.1820">
    <property type="entry name" value="alpha/beta hydrolase"/>
    <property type="match status" value="1"/>
</dbReference>
<dbReference type="SUPFAM" id="SSF53474">
    <property type="entry name" value="alpha/beta-Hydrolases"/>
    <property type="match status" value="1"/>
</dbReference>
<feature type="transmembrane region" description="Helical" evidence="2">
    <location>
        <begin position="24"/>
        <end position="45"/>
    </location>
</feature>
<dbReference type="PIRSF" id="PIRSF031982">
    <property type="entry name" value="UCP031982_abhydr"/>
    <property type="match status" value="1"/>
</dbReference>
<dbReference type="PANTHER" id="PTHR22946">
    <property type="entry name" value="DIENELACTONE HYDROLASE DOMAIN-CONTAINING PROTEIN-RELATED"/>
    <property type="match status" value="1"/>
</dbReference>